<dbReference type="SUPFAM" id="SSF90123">
    <property type="entry name" value="ABC transporter transmembrane region"/>
    <property type="match status" value="1"/>
</dbReference>
<reference evidence="10" key="1">
    <citation type="submission" date="2022-12" db="EMBL/GenBank/DDBJ databases">
        <title>Reference genome sequencing for broad-spectrum identification of bacterial and archaeal isolates by mass spectrometry.</title>
        <authorList>
            <person name="Sekiguchi Y."/>
            <person name="Tourlousse D.M."/>
        </authorList>
    </citation>
    <scope>NUCLEOTIDE SEQUENCE</scope>
    <source>
        <strain evidence="10">14</strain>
    </source>
</reference>
<dbReference type="Pfam" id="PF00005">
    <property type="entry name" value="ABC_tran"/>
    <property type="match status" value="1"/>
</dbReference>
<dbReference type="InterPro" id="IPR027417">
    <property type="entry name" value="P-loop_NTPase"/>
</dbReference>
<dbReference type="Proteomes" id="UP001144396">
    <property type="component" value="Unassembled WGS sequence"/>
</dbReference>
<sequence length="563" mass="58241">MSADVHPSLRLAMPPARRFALPVLLGALSAGSTIALLAASAWLIARAAEQPPILYLSLGVVGVRAFAIGRGVFRYLERLTGHEAAFRQLADLRVGIVRRVIPLAPDGLAATRRGDLLARFTGDVDALQDLPLRVVQPVAGAAVAIVLALAGIAWLAPGAALAVTVALVLGLIVATLGQGALSARAERRIAPLRGELADAVLAHVQALPTLVAYDAEGPSLDRVADADRRLRRARVRAAVGSGLAAAAVAITAGAAVLGAVVAAAGPLADGTLGGPEFAIVALVPLAILEVAGVVPVAWATWRTVRQSAERVDGAVPSELPAGLPRPVADPAPMPAVDGPPLLELRDLRASWPDLAGVGASHALAGVDLTVRPGERVLVRGPSGAGKTTLAHVLVGFLAYEGSFRVDGVEASVLDADRLRERIGLCEQRPWLFDTDIRQNLLFARDDADDDELLAVLDRVGLGDWVRERGGLDASVGERGALVSGGQAQRIALARAMLADFPVLVLDEPTANVDQERADALLADLLAAGADGRTVVLISHDRVDPALVDRTVVCADGRIPANAG</sequence>
<evidence type="ECO:0000256" key="3">
    <source>
        <dbReference type="ARBA" id="ARBA00022741"/>
    </source>
</evidence>
<dbReference type="PROSITE" id="PS50893">
    <property type="entry name" value="ABC_TRANSPORTER_2"/>
    <property type="match status" value="1"/>
</dbReference>
<evidence type="ECO:0000259" key="8">
    <source>
        <dbReference type="PROSITE" id="PS50893"/>
    </source>
</evidence>
<dbReference type="GO" id="GO:0140359">
    <property type="term" value="F:ABC-type transporter activity"/>
    <property type="evidence" value="ECO:0007669"/>
    <property type="project" value="InterPro"/>
</dbReference>
<protein>
    <recommendedName>
        <fullName evidence="12">Thiol reductant ABC exporter subunit CydC</fullName>
    </recommendedName>
</protein>
<accession>A0A9W6CZD0</accession>
<evidence type="ECO:0000256" key="5">
    <source>
        <dbReference type="ARBA" id="ARBA00022989"/>
    </source>
</evidence>
<proteinExistence type="predicted"/>
<dbReference type="GO" id="GO:0034775">
    <property type="term" value="P:glutathione transmembrane transport"/>
    <property type="evidence" value="ECO:0007669"/>
    <property type="project" value="InterPro"/>
</dbReference>
<dbReference type="PANTHER" id="PTHR24221">
    <property type="entry name" value="ATP-BINDING CASSETTE SUB-FAMILY B"/>
    <property type="match status" value="1"/>
</dbReference>
<feature type="transmembrane region" description="Helical" evidence="7">
    <location>
        <begin position="162"/>
        <end position="183"/>
    </location>
</feature>
<evidence type="ECO:0000256" key="1">
    <source>
        <dbReference type="ARBA" id="ARBA00004651"/>
    </source>
</evidence>
<dbReference type="InterPro" id="IPR017871">
    <property type="entry name" value="ABC_transporter-like_CS"/>
</dbReference>
<dbReference type="NCBIfam" id="TIGR02868">
    <property type="entry name" value="CydC"/>
    <property type="match status" value="1"/>
</dbReference>
<evidence type="ECO:0008006" key="12">
    <source>
        <dbReference type="Google" id="ProtNLM"/>
    </source>
</evidence>
<keyword evidence="3" id="KW-0547">Nucleotide-binding</keyword>
<dbReference type="Gene3D" id="1.20.1560.10">
    <property type="entry name" value="ABC transporter type 1, transmembrane domain"/>
    <property type="match status" value="1"/>
</dbReference>
<dbReference type="PROSITE" id="PS50929">
    <property type="entry name" value="ABC_TM1F"/>
    <property type="match status" value="1"/>
</dbReference>
<dbReference type="AlphaFoldDB" id="A0A9W6CZD0"/>
<feature type="transmembrane region" description="Helical" evidence="7">
    <location>
        <begin position="53"/>
        <end position="73"/>
    </location>
</feature>
<evidence type="ECO:0000256" key="2">
    <source>
        <dbReference type="ARBA" id="ARBA00022692"/>
    </source>
</evidence>
<dbReference type="InterPro" id="IPR036640">
    <property type="entry name" value="ABC1_TM_sf"/>
</dbReference>
<evidence type="ECO:0000256" key="6">
    <source>
        <dbReference type="ARBA" id="ARBA00023136"/>
    </source>
</evidence>
<evidence type="ECO:0000256" key="4">
    <source>
        <dbReference type="ARBA" id="ARBA00022840"/>
    </source>
</evidence>
<evidence type="ECO:0000313" key="11">
    <source>
        <dbReference type="Proteomes" id="UP001144396"/>
    </source>
</evidence>
<dbReference type="PANTHER" id="PTHR24221:SF654">
    <property type="entry name" value="ATP-BINDING CASSETTE SUB-FAMILY B MEMBER 6"/>
    <property type="match status" value="1"/>
</dbReference>
<comment type="subcellular location">
    <subcellularLocation>
        <location evidence="1">Cell membrane</location>
        <topology evidence="1">Multi-pass membrane protein</topology>
    </subcellularLocation>
</comment>
<keyword evidence="5 7" id="KW-1133">Transmembrane helix</keyword>
<dbReference type="SUPFAM" id="SSF52540">
    <property type="entry name" value="P-loop containing nucleoside triphosphate hydrolases"/>
    <property type="match status" value="1"/>
</dbReference>
<evidence type="ECO:0000313" key="10">
    <source>
        <dbReference type="EMBL" id="GLI29050.1"/>
    </source>
</evidence>
<dbReference type="RefSeq" id="WP_281886909.1">
    <property type="nucleotide sequence ID" value="NZ_BSDP01000001.1"/>
</dbReference>
<dbReference type="InterPro" id="IPR014223">
    <property type="entry name" value="ABC_CydC/D"/>
</dbReference>
<feature type="transmembrane region" description="Helical" evidence="7">
    <location>
        <begin position="21"/>
        <end position="47"/>
    </location>
</feature>
<gene>
    <name evidence="10" type="ORF">ARHIZOSPH14_32920</name>
</gene>
<dbReference type="EMBL" id="BSDP01000001">
    <property type="protein sequence ID" value="GLI29050.1"/>
    <property type="molecule type" value="Genomic_DNA"/>
</dbReference>
<feature type="transmembrane region" description="Helical" evidence="7">
    <location>
        <begin position="138"/>
        <end position="156"/>
    </location>
</feature>
<dbReference type="GO" id="GO:0005886">
    <property type="term" value="C:plasma membrane"/>
    <property type="evidence" value="ECO:0007669"/>
    <property type="project" value="UniProtKB-SubCell"/>
</dbReference>
<dbReference type="InterPro" id="IPR003439">
    <property type="entry name" value="ABC_transporter-like_ATP-bd"/>
</dbReference>
<dbReference type="GO" id="GO:0045454">
    <property type="term" value="P:cell redox homeostasis"/>
    <property type="evidence" value="ECO:0007669"/>
    <property type="project" value="InterPro"/>
</dbReference>
<keyword evidence="4" id="KW-0067">ATP-binding</keyword>
<keyword evidence="2 7" id="KW-0812">Transmembrane</keyword>
<feature type="domain" description="ABC transporter" evidence="8">
    <location>
        <begin position="342"/>
        <end position="562"/>
    </location>
</feature>
<feature type="transmembrane region" description="Helical" evidence="7">
    <location>
        <begin position="238"/>
        <end position="265"/>
    </location>
</feature>
<dbReference type="GO" id="GO:0016887">
    <property type="term" value="F:ATP hydrolysis activity"/>
    <property type="evidence" value="ECO:0007669"/>
    <property type="project" value="InterPro"/>
</dbReference>
<feature type="domain" description="ABC transmembrane type-1" evidence="9">
    <location>
        <begin position="23"/>
        <end position="303"/>
    </location>
</feature>
<keyword evidence="11" id="KW-1185">Reference proteome</keyword>
<organism evidence="10 11">
    <name type="scientific">Agromyces rhizosphaerae</name>
    <dbReference type="NCBI Taxonomy" id="88374"/>
    <lineage>
        <taxon>Bacteria</taxon>
        <taxon>Bacillati</taxon>
        <taxon>Actinomycetota</taxon>
        <taxon>Actinomycetes</taxon>
        <taxon>Micrococcales</taxon>
        <taxon>Microbacteriaceae</taxon>
        <taxon>Agromyces</taxon>
    </lineage>
</organism>
<dbReference type="PROSITE" id="PS00211">
    <property type="entry name" value="ABC_TRANSPORTER_1"/>
    <property type="match status" value="1"/>
</dbReference>
<dbReference type="GO" id="GO:0034040">
    <property type="term" value="F:ATPase-coupled lipid transmembrane transporter activity"/>
    <property type="evidence" value="ECO:0007669"/>
    <property type="project" value="TreeGrafter"/>
</dbReference>
<keyword evidence="6 7" id="KW-0472">Membrane</keyword>
<feature type="transmembrane region" description="Helical" evidence="7">
    <location>
        <begin position="277"/>
        <end position="301"/>
    </location>
</feature>
<evidence type="ECO:0000256" key="7">
    <source>
        <dbReference type="SAM" id="Phobius"/>
    </source>
</evidence>
<dbReference type="Gene3D" id="3.40.50.300">
    <property type="entry name" value="P-loop containing nucleotide triphosphate hydrolases"/>
    <property type="match status" value="1"/>
</dbReference>
<comment type="caution">
    <text evidence="10">The sequence shown here is derived from an EMBL/GenBank/DDBJ whole genome shotgun (WGS) entry which is preliminary data.</text>
</comment>
<dbReference type="Pfam" id="PF00664">
    <property type="entry name" value="ABC_membrane"/>
    <property type="match status" value="1"/>
</dbReference>
<evidence type="ECO:0000259" key="9">
    <source>
        <dbReference type="PROSITE" id="PS50929"/>
    </source>
</evidence>
<name>A0A9W6CZD0_9MICO</name>
<dbReference type="InterPro" id="IPR003593">
    <property type="entry name" value="AAA+_ATPase"/>
</dbReference>
<dbReference type="SMART" id="SM00382">
    <property type="entry name" value="AAA"/>
    <property type="match status" value="1"/>
</dbReference>
<dbReference type="CDD" id="cd03228">
    <property type="entry name" value="ABCC_MRP_Like"/>
    <property type="match status" value="1"/>
</dbReference>
<dbReference type="InterPro" id="IPR011527">
    <property type="entry name" value="ABC1_TM_dom"/>
</dbReference>
<dbReference type="GO" id="GO:0005524">
    <property type="term" value="F:ATP binding"/>
    <property type="evidence" value="ECO:0007669"/>
    <property type="project" value="UniProtKB-KW"/>
</dbReference>
<dbReference type="InterPro" id="IPR039421">
    <property type="entry name" value="Type_1_exporter"/>
</dbReference>